<feature type="non-terminal residue" evidence="2">
    <location>
        <position position="1"/>
    </location>
</feature>
<organism evidence="2">
    <name type="scientific">marine metagenome</name>
    <dbReference type="NCBI Taxonomy" id="408172"/>
    <lineage>
        <taxon>unclassified sequences</taxon>
        <taxon>metagenomes</taxon>
        <taxon>ecological metagenomes</taxon>
    </lineage>
</organism>
<name>A0A383CM36_9ZZZZ</name>
<dbReference type="EMBL" id="UINC01209895">
    <property type="protein sequence ID" value="SVE33113.1"/>
    <property type="molecule type" value="Genomic_DNA"/>
</dbReference>
<evidence type="ECO:0000313" key="2">
    <source>
        <dbReference type="EMBL" id="SVE33113.1"/>
    </source>
</evidence>
<dbReference type="GO" id="GO:0005524">
    <property type="term" value="F:ATP binding"/>
    <property type="evidence" value="ECO:0007669"/>
    <property type="project" value="InterPro"/>
</dbReference>
<dbReference type="PANTHER" id="PTHR24220">
    <property type="entry name" value="IMPORT ATP-BINDING PROTEIN"/>
    <property type="match status" value="1"/>
</dbReference>
<dbReference type="GO" id="GO:0022857">
    <property type="term" value="F:transmembrane transporter activity"/>
    <property type="evidence" value="ECO:0007669"/>
    <property type="project" value="TreeGrafter"/>
</dbReference>
<dbReference type="Gene3D" id="3.40.50.300">
    <property type="entry name" value="P-loop containing nucleotide triphosphate hydrolases"/>
    <property type="match status" value="1"/>
</dbReference>
<accession>A0A383CM36</accession>
<dbReference type="InterPro" id="IPR003439">
    <property type="entry name" value="ABC_transporter-like_ATP-bd"/>
</dbReference>
<feature type="domain" description="ABC transporter" evidence="1">
    <location>
        <begin position="2"/>
        <end position="49"/>
    </location>
</feature>
<dbReference type="AlphaFoldDB" id="A0A383CM36"/>
<dbReference type="PANTHER" id="PTHR24220:SF86">
    <property type="entry name" value="ABC TRANSPORTER ABCH.1"/>
    <property type="match status" value="1"/>
</dbReference>
<dbReference type="Pfam" id="PF00005">
    <property type="entry name" value="ABC_tran"/>
    <property type="match status" value="1"/>
</dbReference>
<gene>
    <name evidence="2" type="ORF">METZ01_LOCUS485967</name>
</gene>
<dbReference type="GO" id="GO:0005886">
    <property type="term" value="C:plasma membrane"/>
    <property type="evidence" value="ECO:0007669"/>
    <property type="project" value="TreeGrafter"/>
</dbReference>
<sequence>ADQLLDDLNISHVRDKQPYQMSAGEKQRVSIARAIAHQPKIIFADEPTASLDRKNAEIVIDQLRKRTRKATLFVVTHDETILEGASRVIRLFAGKEVTG</sequence>
<dbReference type="SUPFAM" id="SSF52540">
    <property type="entry name" value="P-loop containing nucleoside triphosphate hydrolases"/>
    <property type="match status" value="1"/>
</dbReference>
<dbReference type="InterPro" id="IPR027417">
    <property type="entry name" value="P-loop_NTPase"/>
</dbReference>
<dbReference type="GO" id="GO:0016887">
    <property type="term" value="F:ATP hydrolysis activity"/>
    <property type="evidence" value="ECO:0007669"/>
    <property type="project" value="InterPro"/>
</dbReference>
<dbReference type="InterPro" id="IPR015854">
    <property type="entry name" value="ABC_transpr_LolD-like"/>
</dbReference>
<proteinExistence type="predicted"/>
<evidence type="ECO:0000259" key="1">
    <source>
        <dbReference type="Pfam" id="PF00005"/>
    </source>
</evidence>
<reference evidence="2" key="1">
    <citation type="submission" date="2018-05" db="EMBL/GenBank/DDBJ databases">
        <authorList>
            <person name="Lanie J.A."/>
            <person name="Ng W.-L."/>
            <person name="Kazmierczak K.M."/>
            <person name="Andrzejewski T.M."/>
            <person name="Davidsen T.M."/>
            <person name="Wayne K.J."/>
            <person name="Tettelin H."/>
            <person name="Glass J.I."/>
            <person name="Rusch D."/>
            <person name="Podicherti R."/>
            <person name="Tsui H.-C.T."/>
            <person name="Winkler M.E."/>
        </authorList>
    </citation>
    <scope>NUCLEOTIDE SEQUENCE</scope>
</reference>
<protein>
    <recommendedName>
        <fullName evidence="1">ABC transporter domain-containing protein</fullName>
    </recommendedName>
</protein>